<name>N8S9G2_9GAMM</name>
<keyword evidence="1" id="KW-0472">Membrane</keyword>
<keyword evidence="1" id="KW-1133">Transmembrane helix</keyword>
<dbReference type="RefSeq" id="WP_004703677.1">
    <property type="nucleotide sequence ID" value="NZ_KB851200.1"/>
</dbReference>
<keyword evidence="1" id="KW-0812">Transmembrane</keyword>
<evidence type="ECO:0000313" key="3">
    <source>
        <dbReference type="Proteomes" id="UP000013065"/>
    </source>
</evidence>
<evidence type="ECO:0000256" key="1">
    <source>
        <dbReference type="SAM" id="Phobius"/>
    </source>
</evidence>
<evidence type="ECO:0000313" key="2">
    <source>
        <dbReference type="EMBL" id="ENU42987.1"/>
    </source>
</evidence>
<organism evidence="2 3">
    <name type="scientific">Acinetobacter seifertii</name>
    <dbReference type="NCBI Taxonomy" id="1530123"/>
    <lineage>
        <taxon>Bacteria</taxon>
        <taxon>Pseudomonadati</taxon>
        <taxon>Pseudomonadota</taxon>
        <taxon>Gammaproteobacteria</taxon>
        <taxon>Moraxellales</taxon>
        <taxon>Moraxellaceae</taxon>
        <taxon>Acinetobacter</taxon>
        <taxon>Acinetobacter calcoaceticus/baumannii complex</taxon>
    </lineage>
</organism>
<gene>
    <name evidence="2" type="ORF">F985_03886</name>
</gene>
<dbReference type="Proteomes" id="UP000013065">
    <property type="component" value="Unassembled WGS sequence"/>
</dbReference>
<feature type="transmembrane region" description="Helical" evidence="1">
    <location>
        <begin position="35"/>
        <end position="54"/>
    </location>
</feature>
<reference evidence="3" key="1">
    <citation type="submission" date="2013-02" db="EMBL/GenBank/DDBJ databases">
        <title>The Genome Sequence of Acinetobacter sp. NIPH 973.</title>
        <authorList>
            <consortium name="The Broad Institute Genome Sequencing Platform"/>
            <consortium name="The Broad Institute Genome Sequencing Center for Infectious Disease"/>
            <person name="Cerqueira G."/>
            <person name="Feldgarden M."/>
            <person name="Courvalin P."/>
            <person name="Perichon B."/>
            <person name="Grillot-Courvalin C."/>
            <person name="Clermont D."/>
            <person name="Rocha E."/>
            <person name="Yoon E.-J."/>
            <person name="Nemec A."/>
            <person name="Walker B."/>
            <person name="Young S.K."/>
            <person name="Zeng Q."/>
            <person name="Gargeya S."/>
            <person name="Fitzgerald M."/>
            <person name="Haas B."/>
            <person name="Abouelleil A."/>
            <person name="Alvarado L."/>
            <person name="Arachchi H.M."/>
            <person name="Berlin A.M."/>
            <person name="Chapman S.B."/>
            <person name="Dewar J."/>
            <person name="Goldberg J."/>
            <person name="Griggs A."/>
            <person name="Gujja S."/>
            <person name="Hansen M."/>
            <person name="Howarth C."/>
            <person name="Imamovic A."/>
            <person name="Larimer J."/>
            <person name="McCowan C."/>
            <person name="Murphy C."/>
            <person name="Neiman D."/>
            <person name="Pearson M."/>
            <person name="Priest M."/>
            <person name="Roberts A."/>
            <person name="Saif S."/>
            <person name="Shea T."/>
            <person name="Sisk P."/>
            <person name="Sykes S."/>
            <person name="Wortman J."/>
            <person name="Nusbaum C."/>
            <person name="Birren B."/>
        </authorList>
    </citation>
    <scope>NUCLEOTIDE SEQUENCE [LARGE SCALE GENOMIC DNA]</scope>
    <source>
        <strain evidence="3">NIPH 973</strain>
    </source>
</reference>
<dbReference type="HOGENOM" id="CLU_205008_0_0_6"/>
<comment type="caution">
    <text evidence="2">The sequence shown here is derived from an EMBL/GenBank/DDBJ whole genome shotgun (WGS) entry which is preliminary data.</text>
</comment>
<reference evidence="2 3" key="2">
    <citation type="journal article" date="2015" name="Int. J. Syst. Evol. Microbiol.">
        <title>Acinetobacter seifertii sp. nov., a member of the Acinetobacter calcoaceticus-Acinetobacter baumannii complex isolated from human clinical specimens.</title>
        <authorList>
            <person name="Nemec A."/>
            <person name="Krizova L."/>
            <person name="Maixnerova M."/>
            <person name="Sedo O."/>
            <person name="Brisse S."/>
            <person name="Higgins P.G."/>
        </authorList>
    </citation>
    <scope>NUCLEOTIDE SEQUENCE [LARGE SCALE GENOMIC DNA]</scope>
    <source>
        <strain evidence="2 3">NIPH 973</strain>
    </source>
</reference>
<proteinExistence type="predicted"/>
<dbReference type="EMBL" id="APOO01000022">
    <property type="protein sequence ID" value="ENU42987.1"/>
    <property type="molecule type" value="Genomic_DNA"/>
</dbReference>
<dbReference type="AlphaFoldDB" id="N8S9G2"/>
<protein>
    <submittedName>
        <fullName evidence="2">Uncharacterized protein</fullName>
    </submittedName>
</protein>
<sequence length="56" mass="6662">MKKAINIIEHTPIYDLEAFLKRQKQIKRSNFLKKLYEGCAFICMVVFTFSFLFLGK</sequence>
<accession>N8S9G2</accession>
<dbReference type="PATRIC" id="fig|520709.3.peg.3818"/>